<evidence type="ECO:0000256" key="3">
    <source>
        <dbReference type="ARBA" id="ARBA00038471"/>
    </source>
</evidence>
<organism evidence="6 7">
    <name type="scientific">Hevea brasiliensis</name>
    <name type="common">Para rubber tree</name>
    <name type="synonym">Siphonia brasiliensis</name>
    <dbReference type="NCBI Taxonomy" id="3981"/>
    <lineage>
        <taxon>Eukaryota</taxon>
        <taxon>Viridiplantae</taxon>
        <taxon>Streptophyta</taxon>
        <taxon>Embryophyta</taxon>
        <taxon>Tracheophyta</taxon>
        <taxon>Spermatophyta</taxon>
        <taxon>Magnoliopsida</taxon>
        <taxon>eudicotyledons</taxon>
        <taxon>Gunneridae</taxon>
        <taxon>Pentapetalae</taxon>
        <taxon>rosids</taxon>
        <taxon>fabids</taxon>
        <taxon>Malpighiales</taxon>
        <taxon>Euphorbiaceae</taxon>
        <taxon>Crotonoideae</taxon>
        <taxon>Micrandreae</taxon>
        <taxon>Hevea</taxon>
    </lineage>
</organism>
<evidence type="ECO:0000259" key="5">
    <source>
        <dbReference type="SMART" id="SM00856"/>
    </source>
</evidence>
<feature type="chain" id="PRO_5047323806" description="Pectinesterase inhibitor domain-containing protein" evidence="4">
    <location>
        <begin position="27"/>
        <end position="179"/>
    </location>
</feature>
<evidence type="ECO:0000256" key="2">
    <source>
        <dbReference type="ARBA" id="ARBA00023157"/>
    </source>
</evidence>
<protein>
    <recommendedName>
        <fullName evidence="5">Pectinesterase inhibitor domain-containing protein</fullName>
    </recommendedName>
</protein>
<evidence type="ECO:0000256" key="1">
    <source>
        <dbReference type="ARBA" id="ARBA00022729"/>
    </source>
</evidence>
<dbReference type="EMBL" id="JARPOI010000009">
    <property type="protein sequence ID" value="KAJ9171793.1"/>
    <property type="molecule type" value="Genomic_DNA"/>
</dbReference>
<feature type="domain" description="Pectinesterase inhibitor" evidence="5">
    <location>
        <begin position="25"/>
        <end position="172"/>
    </location>
</feature>
<keyword evidence="2" id="KW-1015">Disulfide bond</keyword>
<dbReference type="InterPro" id="IPR006501">
    <property type="entry name" value="Pectinesterase_inhib_dom"/>
</dbReference>
<dbReference type="Gene3D" id="1.20.140.40">
    <property type="entry name" value="Invertase/pectin methylesterase inhibitor family protein"/>
    <property type="match status" value="1"/>
</dbReference>
<evidence type="ECO:0000313" key="6">
    <source>
        <dbReference type="EMBL" id="KAJ9171793.1"/>
    </source>
</evidence>
<dbReference type="Proteomes" id="UP001174677">
    <property type="component" value="Chromosome 9"/>
</dbReference>
<feature type="signal peptide" evidence="4">
    <location>
        <begin position="1"/>
        <end position="26"/>
    </location>
</feature>
<keyword evidence="7" id="KW-1185">Reference proteome</keyword>
<dbReference type="SMART" id="SM00856">
    <property type="entry name" value="PMEI"/>
    <property type="match status" value="1"/>
</dbReference>
<dbReference type="Pfam" id="PF04043">
    <property type="entry name" value="PMEI"/>
    <property type="match status" value="1"/>
</dbReference>
<keyword evidence="1 4" id="KW-0732">Signal</keyword>
<evidence type="ECO:0000313" key="7">
    <source>
        <dbReference type="Proteomes" id="UP001174677"/>
    </source>
</evidence>
<dbReference type="PANTHER" id="PTHR35357:SF8">
    <property type="entry name" value="OS01G0111000 PROTEIN"/>
    <property type="match status" value="1"/>
</dbReference>
<proteinExistence type="inferred from homology"/>
<sequence length="179" mass="19230">MKPIASFFFLISLVVCLGSLPHPIIGSSLAEQVCERSHDKANCMAWFGLDPESEQANLQQLGMIALRLASGNATDTALYIKRMLNDTSGLDPSTEQALTDCAQHYVDANQQLDDSVAALLANAQHDVNAWVGAAIADAESCEDGFKESGSQDFLLTARNAIFKQLCNNALAINKLLTAN</sequence>
<comment type="similarity">
    <text evidence="3">Belongs to the PMEI family.</text>
</comment>
<name>A0ABQ9LWU8_HEVBR</name>
<evidence type="ECO:0000256" key="4">
    <source>
        <dbReference type="SAM" id="SignalP"/>
    </source>
</evidence>
<gene>
    <name evidence="6" type="ORF">P3X46_015107</name>
</gene>
<dbReference type="InterPro" id="IPR035513">
    <property type="entry name" value="Invertase/methylesterase_inhib"/>
</dbReference>
<reference evidence="6" key="1">
    <citation type="journal article" date="2023" name="Plant Biotechnol. J.">
        <title>Chromosome-level wild Hevea brasiliensis genome provides new tools for genomic-assisted breeding and valuable loci to elevate rubber yield.</title>
        <authorList>
            <person name="Cheng H."/>
            <person name="Song X."/>
            <person name="Hu Y."/>
            <person name="Wu T."/>
            <person name="Yang Q."/>
            <person name="An Z."/>
            <person name="Feng S."/>
            <person name="Deng Z."/>
            <person name="Wu W."/>
            <person name="Zeng X."/>
            <person name="Tu M."/>
            <person name="Wang X."/>
            <person name="Huang H."/>
        </authorList>
    </citation>
    <scope>NUCLEOTIDE SEQUENCE</scope>
    <source>
        <strain evidence="6">MT/VB/25A 57/8</strain>
    </source>
</reference>
<dbReference type="CDD" id="cd15801">
    <property type="entry name" value="PMEI-like_1"/>
    <property type="match status" value="1"/>
</dbReference>
<comment type="caution">
    <text evidence="6">The sequence shown here is derived from an EMBL/GenBank/DDBJ whole genome shotgun (WGS) entry which is preliminary data.</text>
</comment>
<dbReference type="SUPFAM" id="SSF101148">
    <property type="entry name" value="Plant invertase/pectin methylesterase inhibitor"/>
    <property type="match status" value="1"/>
</dbReference>
<dbReference type="NCBIfam" id="TIGR01614">
    <property type="entry name" value="PME_inhib"/>
    <property type="match status" value="1"/>
</dbReference>
<dbReference type="PANTHER" id="PTHR35357">
    <property type="entry name" value="OS02G0537100 PROTEIN"/>
    <property type="match status" value="1"/>
</dbReference>
<accession>A0ABQ9LWU8</accession>